<proteinExistence type="inferred from homology"/>
<dbReference type="RefSeq" id="WP_119424252.1">
    <property type="nucleotide sequence ID" value="NZ_QQXK01000009.1"/>
</dbReference>
<dbReference type="InterPro" id="IPR025662">
    <property type="entry name" value="Sigma_54_int_dom_ATP-bd_1"/>
</dbReference>
<evidence type="ECO:0000259" key="5">
    <source>
        <dbReference type="Pfam" id="PF13476"/>
    </source>
</evidence>
<dbReference type="PANTHER" id="PTHR32114">
    <property type="entry name" value="ABC TRANSPORTER ABCH.3"/>
    <property type="match status" value="1"/>
</dbReference>
<dbReference type="EMBL" id="QQXK01000009">
    <property type="protein sequence ID" value="RII42707.1"/>
    <property type="molecule type" value="Genomic_DNA"/>
</dbReference>
<reference evidence="6 7" key="1">
    <citation type="submission" date="2018-07" db="EMBL/GenBank/DDBJ databases">
        <title>Arthrobacter sp. nov., isolated from raw cow's milk with high bacterial count.</title>
        <authorList>
            <person name="Hahne J."/>
            <person name="Isele D."/>
            <person name="Lipski A."/>
        </authorList>
    </citation>
    <scope>NUCLEOTIDE SEQUENCE [LARGE SCALE GENOMIC DNA]</scope>
    <source>
        <strain evidence="6 7">JZ R-35</strain>
    </source>
</reference>
<sequence length="1091" mass="111689">MRLHRLRLNAFGPFPGTEAVDFDALSEAGLFLLRGETGAGKTSVLDAVCFALYGTLPGVRAGSEKGVRSHYATEDAIPEVELEFSVRERRFRITRSPEWQRPKKRGTGFTRANASVALAELVDGEYAALSTRLDEVGQQISTVLGMDVHQFTRVAMLPQGEFAAFLRSDDKNREALLKRLFDTRVFDRTTASAAEHRRLTELAAGEKGQIRTALAEDAARHAGERLGAEAVAAALLPPAAGGTPRGGDVGDAGDAGGGETADPVEAVEAVGEAAASAPEPGEGAWFDAVLGLAGEREAAAARAAAEGDAEAQRLAAELGALRTRSGDAMALSTYEARAAELAAGSEAAAERSARLALHRTGLSVRSELDASAVAAERAGKAAERLGAAAAALAELPARTLTGEGLDAEAWADLHGRLRAASAASSAPGQAADAAGASALAAQLELWRAAAAAREEVAAQALKSEERARALRGSSAALQAQLTRSAAAVTQTAAAVTAARAEAETARLAALALPEEPGALEAATARVTDAERVLAAAQRAEEARAAEATAAETERGRDAARTAAREAAYALRVRREKAMSAILASGLSDGADCPVCGSTEHPHPATQEGLQEVSTEAIAAADAAVAAAERSHAEALAAHEAARTLLGEHAAAAGGLAPEAARAVLDGARQAAAEAKERAAARERAIEAERAHAQQAREAQLAAAAAAEEHARRGAEAAEAEAAATAAEAEHEGAAAGHADVAARRAAVADLARVVDGAARAHEQFTSARTEAGAAAQRASARLAEAGLSAEEATAAVLPAAAAEELAAAVRARTAQEAAVLEASTSEPVVRALAAREQGLEVPGEDALAQAQERAAAAAGERDALASAATLAADLRSDLAARRGVIEGLDRELGPLMARAKVAKAIADLTSGNGENRLNMSLSTYVLAARLEAVAEAATLRLDAMSDGRYRLVHVDEKRGNKRSGLGLAVEDAWTGSRRAPETLSGGETFMASLALALGLADVVQEEAGGVDVETLFVDEGFGTLDPETLELVLDGLDQLRRGGRLVGVVSHVAELGQRIGAQVRVDKTRHGSSLRLVGVAGAAAEPEGEAD</sequence>
<gene>
    <name evidence="6" type="ORF">DWB68_06055</name>
</gene>
<dbReference type="GO" id="GO:0016887">
    <property type="term" value="F:ATP hydrolysis activity"/>
    <property type="evidence" value="ECO:0007669"/>
    <property type="project" value="InterPro"/>
</dbReference>
<dbReference type="Gene3D" id="3.40.50.300">
    <property type="entry name" value="P-loop containing nucleotide triphosphate hydrolases"/>
    <property type="match status" value="2"/>
</dbReference>
<feature type="compositionally biased region" description="Gly residues" evidence="4">
    <location>
        <begin position="243"/>
        <end position="259"/>
    </location>
</feature>
<evidence type="ECO:0000256" key="1">
    <source>
        <dbReference type="ARBA" id="ARBA00006930"/>
    </source>
</evidence>
<dbReference type="Proteomes" id="UP000265419">
    <property type="component" value="Unassembled WGS sequence"/>
</dbReference>
<feature type="compositionally biased region" description="Low complexity" evidence="4">
    <location>
        <begin position="692"/>
        <end position="705"/>
    </location>
</feature>
<feature type="compositionally biased region" description="Basic and acidic residues" evidence="4">
    <location>
        <begin position="682"/>
        <end position="691"/>
    </location>
</feature>
<dbReference type="InterPro" id="IPR027417">
    <property type="entry name" value="P-loop_NTPase"/>
</dbReference>
<feature type="region of interest" description="Disordered" evidence="4">
    <location>
        <begin position="237"/>
        <end position="261"/>
    </location>
</feature>
<dbReference type="SUPFAM" id="SSF52540">
    <property type="entry name" value="P-loop containing nucleoside triphosphate hydrolases"/>
    <property type="match status" value="1"/>
</dbReference>
<organism evidence="6 7">
    <name type="scientific">Galactobacter valiniphilus</name>
    <dbReference type="NCBI Taxonomy" id="2676122"/>
    <lineage>
        <taxon>Bacteria</taxon>
        <taxon>Bacillati</taxon>
        <taxon>Actinomycetota</taxon>
        <taxon>Actinomycetes</taxon>
        <taxon>Micrococcales</taxon>
        <taxon>Micrococcaceae</taxon>
        <taxon>Galactobacter</taxon>
    </lineage>
</organism>
<dbReference type="Pfam" id="PF13476">
    <property type="entry name" value="AAA_23"/>
    <property type="match status" value="1"/>
</dbReference>
<name>A0A399JDS4_9MICC</name>
<feature type="compositionally biased region" description="Basic and acidic residues" evidence="4">
    <location>
        <begin position="706"/>
        <end position="715"/>
    </location>
</feature>
<comment type="subunit">
    <text evidence="2">Heterodimer of SbcC and SbcD.</text>
</comment>
<protein>
    <recommendedName>
        <fullName evidence="3">Nuclease SbcCD subunit C</fullName>
    </recommendedName>
</protein>
<comment type="caution">
    <text evidence="6">The sequence shown here is derived from an EMBL/GenBank/DDBJ whole genome shotgun (WGS) entry which is preliminary data.</text>
</comment>
<keyword evidence="7" id="KW-1185">Reference proteome</keyword>
<feature type="domain" description="Rad50/SbcC-type AAA" evidence="5">
    <location>
        <begin position="5"/>
        <end position="183"/>
    </location>
</feature>
<comment type="similarity">
    <text evidence="1">Belongs to the SMC family. SbcC subfamily.</text>
</comment>
<dbReference type="PROSITE" id="PS00675">
    <property type="entry name" value="SIGMA54_INTERACT_1"/>
    <property type="match status" value="1"/>
</dbReference>
<evidence type="ECO:0000313" key="6">
    <source>
        <dbReference type="EMBL" id="RII42707.1"/>
    </source>
</evidence>
<evidence type="ECO:0000256" key="2">
    <source>
        <dbReference type="ARBA" id="ARBA00011322"/>
    </source>
</evidence>
<evidence type="ECO:0000313" key="7">
    <source>
        <dbReference type="Proteomes" id="UP000265419"/>
    </source>
</evidence>
<dbReference type="InterPro" id="IPR038729">
    <property type="entry name" value="Rad50/SbcC_AAA"/>
</dbReference>
<evidence type="ECO:0000256" key="4">
    <source>
        <dbReference type="SAM" id="MobiDB-lite"/>
    </source>
</evidence>
<dbReference type="GO" id="GO:0006302">
    <property type="term" value="P:double-strand break repair"/>
    <property type="evidence" value="ECO:0007669"/>
    <property type="project" value="InterPro"/>
</dbReference>
<accession>A0A399JDS4</accession>
<dbReference type="PANTHER" id="PTHR32114:SF2">
    <property type="entry name" value="ABC TRANSPORTER ABCH.3"/>
    <property type="match status" value="1"/>
</dbReference>
<evidence type="ECO:0000256" key="3">
    <source>
        <dbReference type="ARBA" id="ARBA00013368"/>
    </source>
</evidence>
<feature type="region of interest" description="Disordered" evidence="4">
    <location>
        <begin position="682"/>
        <end position="737"/>
    </location>
</feature>
<dbReference type="AlphaFoldDB" id="A0A399JDS4"/>